<protein>
    <submittedName>
        <fullName evidence="9">RagB/SusD family nutrient uptake outer membrane protein</fullName>
    </submittedName>
</protein>
<sequence length="460" mass="52025">MIHSINSFFSMLAILLMFSSCTDFVEVDLPKSQLTAQAVFDNYDTANAALTNIYSKIRDNGILNGSSIGISNQLGNYADELTAYGLPSNAVFTFYDNTVPASSTVILTYWNSSYNQIYTANAILKGVENNINFSQDRKKQLLGEALFIRALSHFYLLNLFGGIPYIKETDYEQNTKVIRMTEEKVYQNIINDLNQAMDLLPENYSSTDRIRPNKYVCHAFLARVYLYNKMYEQASNEASAVLNKTELFIMENDLSKVFINNSKETIWQLQTSVAGQNAAEGSFFIFQAGPPSTVALTPYLLNSFSNADLRKASWIRTVTNANGSWSHAYKYKEQNNTSLSKEYSIIFRTAEQYLIRAEARIRQGDLIGAKEDLNKIRSRAGLASTAAVSPQEILNAILQERRWELFTEQGHRFFDLRRFGEIDAVLSEVKPGWDATDKLLPLPEIELNLNPNLLPQNPGH</sequence>
<evidence type="ECO:0000256" key="3">
    <source>
        <dbReference type="ARBA" id="ARBA00022729"/>
    </source>
</evidence>
<dbReference type="InterPro" id="IPR012944">
    <property type="entry name" value="SusD_RagB_dom"/>
</dbReference>
<keyword evidence="3 6" id="KW-0732">Signal</keyword>
<dbReference type="InterPro" id="IPR033985">
    <property type="entry name" value="SusD-like_N"/>
</dbReference>
<dbReference type="CDD" id="cd08977">
    <property type="entry name" value="SusD"/>
    <property type="match status" value="1"/>
</dbReference>
<evidence type="ECO:0000313" key="9">
    <source>
        <dbReference type="EMBL" id="OIV41720.1"/>
    </source>
</evidence>
<name>A0A1J7CJH9_FLAJO</name>
<evidence type="ECO:0000256" key="6">
    <source>
        <dbReference type="SAM" id="SignalP"/>
    </source>
</evidence>
<keyword evidence="4" id="KW-0472">Membrane</keyword>
<dbReference type="Proteomes" id="UP000182826">
    <property type="component" value="Unassembled WGS sequence"/>
</dbReference>
<feature type="chain" id="PRO_5009644339" evidence="6">
    <location>
        <begin position="26"/>
        <end position="460"/>
    </location>
</feature>
<gene>
    <name evidence="9" type="ORF">BKM63_14485</name>
</gene>
<feature type="domain" description="RagB/SusD" evidence="7">
    <location>
        <begin position="325"/>
        <end position="459"/>
    </location>
</feature>
<accession>A0A1J7CJH9</accession>
<evidence type="ECO:0000256" key="2">
    <source>
        <dbReference type="ARBA" id="ARBA00006275"/>
    </source>
</evidence>
<feature type="signal peptide" evidence="6">
    <location>
        <begin position="1"/>
        <end position="25"/>
    </location>
</feature>
<evidence type="ECO:0000259" key="8">
    <source>
        <dbReference type="Pfam" id="PF14322"/>
    </source>
</evidence>
<comment type="caution">
    <text evidence="9">The sequence shown here is derived from an EMBL/GenBank/DDBJ whole genome shotgun (WGS) entry which is preliminary data.</text>
</comment>
<keyword evidence="10" id="KW-1185">Reference proteome</keyword>
<proteinExistence type="inferred from homology"/>
<comment type="subcellular location">
    <subcellularLocation>
        <location evidence="1">Cell outer membrane</location>
    </subcellularLocation>
</comment>
<dbReference type="OrthoDB" id="621570at2"/>
<dbReference type="EMBL" id="MLFK01000007">
    <property type="protein sequence ID" value="OIV41720.1"/>
    <property type="molecule type" value="Genomic_DNA"/>
</dbReference>
<dbReference type="Pfam" id="PF14322">
    <property type="entry name" value="SusD-like_3"/>
    <property type="match status" value="1"/>
</dbReference>
<dbReference type="InterPro" id="IPR011990">
    <property type="entry name" value="TPR-like_helical_dom_sf"/>
</dbReference>
<evidence type="ECO:0000256" key="4">
    <source>
        <dbReference type="ARBA" id="ARBA00023136"/>
    </source>
</evidence>
<reference evidence="9 10" key="1">
    <citation type="submission" date="2016-10" db="EMBL/GenBank/DDBJ databases">
        <title>Draft Genome Sequence of Rhizobacteria Flavobacterium johnsoniae CI04.</title>
        <authorList>
            <person name="Bravo J.I."/>
            <person name="Lozano G.L."/>
            <person name="Handelsman J."/>
        </authorList>
    </citation>
    <scope>NUCLEOTIDE SEQUENCE [LARGE SCALE GENOMIC DNA]</scope>
    <source>
        <strain evidence="9 10">CI04</strain>
    </source>
</reference>
<feature type="domain" description="SusD-like N-terminal" evidence="8">
    <location>
        <begin position="91"/>
        <end position="226"/>
    </location>
</feature>
<dbReference type="Gene3D" id="1.25.40.390">
    <property type="match status" value="1"/>
</dbReference>
<evidence type="ECO:0000313" key="10">
    <source>
        <dbReference type="Proteomes" id="UP000182826"/>
    </source>
</evidence>
<dbReference type="Pfam" id="PF07980">
    <property type="entry name" value="SusD_RagB"/>
    <property type="match status" value="1"/>
</dbReference>
<dbReference type="GO" id="GO:0009279">
    <property type="term" value="C:cell outer membrane"/>
    <property type="evidence" value="ECO:0007669"/>
    <property type="project" value="UniProtKB-SubCell"/>
</dbReference>
<dbReference type="SUPFAM" id="SSF48452">
    <property type="entry name" value="TPR-like"/>
    <property type="match status" value="1"/>
</dbReference>
<organism evidence="9 10">
    <name type="scientific">Flavobacterium johnsoniae</name>
    <name type="common">Cytophaga johnsonae</name>
    <dbReference type="NCBI Taxonomy" id="986"/>
    <lineage>
        <taxon>Bacteria</taxon>
        <taxon>Pseudomonadati</taxon>
        <taxon>Bacteroidota</taxon>
        <taxon>Flavobacteriia</taxon>
        <taxon>Flavobacteriales</taxon>
        <taxon>Flavobacteriaceae</taxon>
        <taxon>Flavobacterium</taxon>
    </lineage>
</organism>
<evidence type="ECO:0000256" key="1">
    <source>
        <dbReference type="ARBA" id="ARBA00004442"/>
    </source>
</evidence>
<evidence type="ECO:0000259" key="7">
    <source>
        <dbReference type="Pfam" id="PF07980"/>
    </source>
</evidence>
<evidence type="ECO:0000256" key="5">
    <source>
        <dbReference type="ARBA" id="ARBA00023237"/>
    </source>
</evidence>
<dbReference type="AlphaFoldDB" id="A0A1J7CJH9"/>
<keyword evidence="5" id="KW-0998">Cell outer membrane</keyword>
<comment type="similarity">
    <text evidence="2">Belongs to the SusD family.</text>
</comment>